<reference evidence="2" key="1">
    <citation type="submission" date="2019-06" db="EMBL/GenBank/DDBJ databases">
        <authorList>
            <person name="Le Quere A."/>
            <person name="Colella S."/>
        </authorList>
    </citation>
    <scope>NUCLEOTIDE SEQUENCE</scope>
    <source>
        <strain evidence="2">EmedicaeMD41</strain>
    </source>
</reference>
<feature type="region of interest" description="Disordered" evidence="1">
    <location>
        <begin position="81"/>
        <end position="110"/>
    </location>
</feature>
<protein>
    <submittedName>
        <fullName evidence="2">Uncharacterized protein</fullName>
    </submittedName>
</protein>
<organism evidence="2">
    <name type="scientific">Sinorhizobium medicae</name>
    <dbReference type="NCBI Taxonomy" id="110321"/>
    <lineage>
        <taxon>Bacteria</taxon>
        <taxon>Pseudomonadati</taxon>
        <taxon>Pseudomonadota</taxon>
        <taxon>Alphaproteobacteria</taxon>
        <taxon>Hyphomicrobiales</taxon>
        <taxon>Rhizobiaceae</taxon>
        <taxon>Sinorhizobium/Ensifer group</taxon>
        <taxon>Sinorhizobium</taxon>
    </lineage>
</organism>
<gene>
    <name evidence="2" type="ORF">EMEDMD4_1060061</name>
</gene>
<dbReference type="AlphaFoldDB" id="A0A508WUN9"/>
<evidence type="ECO:0000313" key="2">
    <source>
        <dbReference type="EMBL" id="VTZ59379.1"/>
    </source>
</evidence>
<dbReference type="Proteomes" id="UP000507954">
    <property type="component" value="Unassembled WGS sequence"/>
</dbReference>
<proteinExistence type="predicted"/>
<name>A0A508WUN9_9HYPH</name>
<sequence length="110" mass="12436">MQAHTIIAPWGSVPTYTNVLGARWKRQFTQRRRLATNSGAGFSASGSRLLDQLGDFTGARNFHDVRDARHRNGATAQRELVQACCQGSSQKDRRRIRRAPERTTSRKRTP</sequence>
<accession>A0A508WUN9</accession>
<evidence type="ECO:0000256" key="1">
    <source>
        <dbReference type="SAM" id="MobiDB-lite"/>
    </source>
</evidence>
<dbReference type="EMBL" id="CABFNB010000009">
    <property type="protein sequence ID" value="VTZ59379.1"/>
    <property type="molecule type" value="Genomic_DNA"/>
</dbReference>